<dbReference type="Gene3D" id="3.10.129.10">
    <property type="entry name" value="Hotdog Thioesterase"/>
    <property type="match status" value="1"/>
</dbReference>
<evidence type="ECO:0000313" key="6">
    <source>
        <dbReference type="Proteomes" id="UP000316304"/>
    </source>
</evidence>
<dbReference type="InterPro" id="IPR040170">
    <property type="entry name" value="Cytosol_ACT"/>
</dbReference>
<dbReference type="GO" id="GO:0006637">
    <property type="term" value="P:acyl-CoA metabolic process"/>
    <property type="evidence" value="ECO:0007669"/>
    <property type="project" value="TreeGrafter"/>
</dbReference>
<dbReference type="AlphaFoldDB" id="A0A5C6BRZ4"/>
<gene>
    <name evidence="5" type="ORF">Pla52o_55600</name>
</gene>
<dbReference type="NCBIfam" id="TIGR00369">
    <property type="entry name" value="unchar_dom_1"/>
    <property type="match status" value="1"/>
</dbReference>
<dbReference type="EC" id="3.1.2.-" evidence="5"/>
<dbReference type="GO" id="GO:0052816">
    <property type="term" value="F:long-chain fatty acyl-CoA hydrolase activity"/>
    <property type="evidence" value="ECO:0007669"/>
    <property type="project" value="TreeGrafter"/>
</dbReference>
<dbReference type="GO" id="GO:0005829">
    <property type="term" value="C:cytosol"/>
    <property type="evidence" value="ECO:0007669"/>
    <property type="project" value="TreeGrafter"/>
</dbReference>
<dbReference type="PROSITE" id="PS51770">
    <property type="entry name" value="HOTDOG_ACOT"/>
    <property type="match status" value="1"/>
</dbReference>
<evidence type="ECO:0000256" key="1">
    <source>
        <dbReference type="ARBA" id="ARBA00010458"/>
    </source>
</evidence>
<evidence type="ECO:0000256" key="2">
    <source>
        <dbReference type="ARBA" id="ARBA00022801"/>
    </source>
</evidence>
<accession>A0A5C6BRZ4</accession>
<name>A0A5C6BRZ4_9BACT</name>
<dbReference type="CDD" id="cd03442">
    <property type="entry name" value="BFIT_BACH"/>
    <property type="match status" value="1"/>
</dbReference>
<sequence>MTDEPTNEPHMAIKVVMMPRDTNPHGTIFGGVILSYIDQAGAVGAYYEIRKAGYERKPIVTVGMKSVEFHRPVFVGDVLSFWTTVVHVGKTSITMHVDVESERNGQVEKLTEAEVTYVAIESTGEERRPVQIKDN</sequence>
<feature type="domain" description="HotDog ACOT-type" evidence="4">
    <location>
        <begin position="7"/>
        <end position="123"/>
    </location>
</feature>
<evidence type="ECO:0000256" key="3">
    <source>
        <dbReference type="PROSITE-ProRule" id="PRU01106"/>
    </source>
</evidence>
<protein>
    <submittedName>
        <fullName evidence="5">Putative acyl-CoA thioester hydrolase</fullName>
        <ecNumber evidence="5">3.1.2.-</ecNumber>
    </submittedName>
</protein>
<evidence type="ECO:0000259" key="4">
    <source>
        <dbReference type="PROSITE" id="PS51770"/>
    </source>
</evidence>
<organism evidence="5 6">
    <name type="scientific">Novipirellula galeiformis</name>
    <dbReference type="NCBI Taxonomy" id="2528004"/>
    <lineage>
        <taxon>Bacteria</taxon>
        <taxon>Pseudomonadati</taxon>
        <taxon>Planctomycetota</taxon>
        <taxon>Planctomycetia</taxon>
        <taxon>Pirellulales</taxon>
        <taxon>Pirellulaceae</taxon>
        <taxon>Novipirellula</taxon>
    </lineage>
</organism>
<proteinExistence type="inferred from homology"/>
<keyword evidence="6" id="KW-1185">Reference proteome</keyword>
<dbReference type="InterPro" id="IPR033120">
    <property type="entry name" value="HOTDOG_ACOT"/>
</dbReference>
<dbReference type="InterPro" id="IPR006683">
    <property type="entry name" value="Thioestr_dom"/>
</dbReference>
<dbReference type="EMBL" id="SJPT01000016">
    <property type="protein sequence ID" value="TWU15023.1"/>
    <property type="molecule type" value="Genomic_DNA"/>
</dbReference>
<dbReference type="SUPFAM" id="SSF54637">
    <property type="entry name" value="Thioesterase/thiol ester dehydrase-isomerase"/>
    <property type="match status" value="1"/>
</dbReference>
<dbReference type="GO" id="GO:0009062">
    <property type="term" value="P:fatty acid catabolic process"/>
    <property type="evidence" value="ECO:0007669"/>
    <property type="project" value="TreeGrafter"/>
</dbReference>
<comment type="similarity">
    <text evidence="1">Belongs to the acyl coenzyme A hydrolase family.</text>
</comment>
<dbReference type="Proteomes" id="UP000316304">
    <property type="component" value="Unassembled WGS sequence"/>
</dbReference>
<keyword evidence="2 3" id="KW-0378">Hydrolase</keyword>
<reference evidence="5 6" key="1">
    <citation type="submission" date="2019-02" db="EMBL/GenBank/DDBJ databases">
        <title>Deep-cultivation of Planctomycetes and their phenomic and genomic characterization uncovers novel biology.</title>
        <authorList>
            <person name="Wiegand S."/>
            <person name="Jogler M."/>
            <person name="Boedeker C."/>
            <person name="Pinto D."/>
            <person name="Vollmers J."/>
            <person name="Rivas-Marin E."/>
            <person name="Kohn T."/>
            <person name="Peeters S.H."/>
            <person name="Heuer A."/>
            <person name="Rast P."/>
            <person name="Oberbeckmann S."/>
            <person name="Bunk B."/>
            <person name="Jeske O."/>
            <person name="Meyerdierks A."/>
            <person name="Storesund J.E."/>
            <person name="Kallscheuer N."/>
            <person name="Luecker S."/>
            <person name="Lage O.M."/>
            <person name="Pohl T."/>
            <person name="Merkel B.J."/>
            <person name="Hornburger P."/>
            <person name="Mueller R.-W."/>
            <person name="Bruemmer F."/>
            <person name="Labrenz M."/>
            <person name="Spormann A.M."/>
            <person name="Op Den Camp H."/>
            <person name="Overmann J."/>
            <person name="Amann R."/>
            <person name="Jetten M.S.M."/>
            <person name="Mascher T."/>
            <person name="Medema M.H."/>
            <person name="Devos D.P."/>
            <person name="Kaster A.-K."/>
            <person name="Ovreas L."/>
            <person name="Rohde M."/>
            <person name="Galperin M.Y."/>
            <person name="Jogler C."/>
        </authorList>
    </citation>
    <scope>NUCLEOTIDE SEQUENCE [LARGE SCALE GENOMIC DNA]</scope>
    <source>
        <strain evidence="5 6">Pla52o</strain>
    </source>
</reference>
<dbReference type="PANTHER" id="PTHR11049">
    <property type="entry name" value="ACYL COENZYME A THIOESTER HYDROLASE"/>
    <property type="match status" value="1"/>
</dbReference>
<dbReference type="PANTHER" id="PTHR11049:SF5">
    <property type="entry name" value="ACYL-COA THIOESTER HYDROLASE YCIA"/>
    <property type="match status" value="1"/>
</dbReference>
<dbReference type="InterPro" id="IPR029069">
    <property type="entry name" value="HotDog_dom_sf"/>
</dbReference>
<evidence type="ECO:0000313" key="5">
    <source>
        <dbReference type="EMBL" id="TWU15023.1"/>
    </source>
</evidence>
<dbReference type="InterPro" id="IPR003736">
    <property type="entry name" value="PAAI_dom"/>
</dbReference>
<dbReference type="Pfam" id="PF03061">
    <property type="entry name" value="4HBT"/>
    <property type="match status" value="1"/>
</dbReference>
<dbReference type="RefSeq" id="WP_197169523.1">
    <property type="nucleotide sequence ID" value="NZ_SJPT01000016.1"/>
</dbReference>
<comment type="caution">
    <text evidence="5">The sequence shown here is derived from an EMBL/GenBank/DDBJ whole genome shotgun (WGS) entry which is preliminary data.</text>
</comment>